<dbReference type="Proteomes" id="UP001353858">
    <property type="component" value="Unassembled WGS sequence"/>
</dbReference>
<evidence type="ECO:0000259" key="2">
    <source>
        <dbReference type="Pfam" id="PF18027"/>
    </source>
</evidence>
<reference evidence="4" key="1">
    <citation type="submission" date="2023-01" db="EMBL/GenBank/DDBJ databases">
        <title>Key to firefly adult light organ development and bioluminescence: homeobox transcription factors regulate luciferase expression and transportation to peroxisome.</title>
        <authorList>
            <person name="Fu X."/>
        </authorList>
    </citation>
    <scope>NUCLEOTIDE SEQUENCE [LARGE SCALE GENOMIC DNA]</scope>
</reference>
<name>A0AAN7Q926_9COLE</name>
<dbReference type="InterPro" id="IPR040626">
    <property type="entry name" value="Pepdidase_M14_N"/>
</dbReference>
<organism evidence="3 4">
    <name type="scientific">Aquatica leii</name>
    <dbReference type="NCBI Taxonomy" id="1421715"/>
    <lineage>
        <taxon>Eukaryota</taxon>
        <taxon>Metazoa</taxon>
        <taxon>Ecdysozoa</taxon>
        <taxon>Arthropoda</taxon>
        <taxon>Hexapoda</taxon>
        <taxon>Insecta</taxon>
        <taxon>Pterygota</taxon>
        <taxon>Neoptera</taxon>
        <taxon>Endopterygota</taxon>
        <taxon>Coleoptera</taxon>
        <taxon>Polyphaga</taxon>
        <taxon>Elateriformia</taxon>
        <taxon>Elateroidea</taxon>
        <taxon>Lampyridae</taxon>
        <taxon>Luciolinae</taxon>
        <taxon>Aquatica</taxon>
    </lineage>
</organism>
<sequence>MGTSKTFRSQNASKNSVYEENKSFDRIVLIEKDSEDLFPTIKKYNNSFEPPRWPSECQVLDKKVSHIYYTPSLAEPYFENTGKEACVKPFGKKRGRTVYEIPCSNLHCFHQSCINGSCECTACTTTDDGLRFESRFESGNLAKAVKITSDYYELYIRNDLYTYRQRQWFYFRITNMEKDKTYRYEYTKYFNIQVILSLFYITHIRIK</sequence>
<feature type="domain" description="Cytosolic carboxypeptidase N-terminal" evidence="2">
    <location>
        <begin position="132"/>
        <end position="183"/>
    </location>
</feature>
<dbReference type="Gene3D" id="2.60.40.3120">
    <property type="match status" value="1"/>
</dbReference>
<accession>A0AAN7Q926</accession>
<keyword evidence="4" id="KW-1185">Reference proteome</keyword>
<dbReference type="InterPro" id="IPR050821">
    <property type="entry name" value="Cytosolic_carboxypeptidase"/>
</dbReference>
<gene>
    <name evidence="3" type="ORF">RN001_002943</name>
</gene>
<dbReference type="PANTHER" id="PTHR12756:SF45">
    <property type="entry name" value="CYTOSOLIC CARBOXYPEPTIDASE NNA1"/>
    <property type="match status" value="1"/>
</dbReference>
<proteinExistence type="predicted"/>
<dbReference type="Pfam" id="PF18027">
    <property type="entry name" value="Pepdidase_M14_N"/>
    <property type="match status" value="1"/>
</dbReference>
<comment type="caution">
    <text evidence="3">The sequence shown here is derived from an EMBL/GenBank/DDBJ whole genome shotgun (WGS) entry which is preliminary data.</text>
</comment>
<evidence type="ECO:0000313" key="3">
    <source>
        <dbReference type="EMBL" id="KAK4886672.1"/>
    </source>
</evidence>
<comment type="cofactor">
    <cofactor evidence="1">
        <name>Zn(2+)</name>
        <dbReference type="ChEBI" id="CHEBI:29105"/>
    </cofactor>
</comment>
<dbReference type="PANTHER" id="PTHR12756">
    <property type="entry name" value="CYTOSOLIC CARBOXYPEPTIDASE"/>
    <property type="match status" value="1"/>
</dbReference>
<dbReference type="EMBL" id="JARPUR010000001">
    <property type="protein sequence ID" value="KAK4886672.1"/>
    <property type="molecule type" value="Genomic_DNA"/>
</dbReference>
<protein>
    <recommendedName>
        <fullName evidence="2">Cytosolic carboxypeptidase N-terminal domain-containing protein</fullName>
    </recommendedName>
</protein>
<evidence type="ECO:0000313" key="4">
    <source>
        <dbReference type="Proteomes" id="UP001353858"/>
    </source>
</evidence>
<dbReference type="AlphaFoldDB" id="A0AAN7Q926"/>
<evidence type="ECO:0000256" key="1">
    <source>
        <dbReference type="ARBA" id="ARBA00001947"/>
    </source>
</evidence>